<evidence type="ECO:0000259" key="5">
    <source>
        <dbReference type="PROSITE" id="PS51733"/>
    </source>
</evidence>
<dbReference type="CDD" id="cd16442">
    <property type="entry name" value="BPL"/>
    <property type="match status" value="1"/>
</dbReference>
<dbReference type="InterPro" id="IPR004143">
    <property type="entry name" value="BPL_LPL_catalytic"/>
</dbReference>
<dbReference type="PANTHER" id="PTHR12835:SF5">
    <property type="entry name" value="BIOTIN--PROTEIN LIGASE"/>
    <property type="match status" value="1"/>
</dbReference>
<name>A0A917NR72_9PROT</name>
<dbReference type="Pfam" id="PF03099">
    <property type="entry name" value="BPL_LplA_LipB"/>
    <property type="match status" value="1"/>
</dbReference>
<dbReference type="PANTHER" id="PTHR12835">
    <property type="entry name" value="BIOTIN PROTEIN LIGASE"/>
    <property type="match status" value="1"/>
</dbReference>
<keyword evidence="2" id="KW-0092">Biotin</keyword>
<sequence length="243" mass="25271">MTPPGFRLHVHEALPSTSDLVIRLAEAGEPEGHAVLALRQTSGRGTQGRAWQGPSGNMYMSVLLRPAEPLRFAAQWSLLAVVAVADALAPYLPDPSALSVKWPNDLMLGGAKSAGILTDIAADASGGIAWVVLGIGVNLALAPEVPGRMTACLADLGVTPPSPQHFAADLLAAIDRRRIERAAHGFAPLRAAWLARGPAIGTHLAIRRQGAEIAGRFAGLAEDGSLLLDTGERIQTLASGEVA</sequence>
<evidence type="ECO:0000313" key="6">
    <source>
        <dbReference type="EMBL" id="GGJ20353.1"/>
    </source>
</evidence>
<protein>
    <recommendedName>
        <fullName evidence="3">biotin--[biotin carboxyl-carrier protein] ligase</fullName>
        <ecNumber evidence="3">6.3.4.15</ecNumber>
    </recommendedName>
</protein>
<keyword evidence="7" id="KW-1185">Reference proteome</keyword>
<dbReference type="PROSITE" id="PS51733">
    <property type="entry name" value="BPL_LPL_CATALYTIC"/>
    <property type="match status" value="1"/>
</dbReference>
<dbReference type="InterPro" id="IPR004408">
    <property type="entry name" value="Biotin_CoA_COase_ligase"/>
</dbReference>
<reference evidence="6" key="2">
    <citation type="submission" date="2020-09" db="EMBL/GenBank/DDBJ databases">
        <authorList>
            <person name="Sun Q."/>
            <person name="Zhou Y."/>
        </authorList>
    </citation>
    <scope>NUCLEOTIDE SEQUENCE</scope>
    <source>
        <strain evidence="6">CGMCC 1.3617</strain>
    </source>
</reference>
<accession>A0A917NR72</accession>
<dbReference type="Gene3D" id="2.30.30.100">
    <property type="match status" value="1"/>
</dbReference>
<feature type="domain" description="BPL/LPL catalytic" evidence="5">
    <location>
        <begin position="1"/>
        <end position="182"/>
    </location>
</feature>
<dbReference type="Gene3D" id="3.30.930.10">
    <property type="entry name" value="Bira Bifunctional Protein, Domain 2"/>
    <property type="match status" value="1"/>
</dbReference>
<dbReference type="EMBL" id="BMKW01000007">
    <property type="protein sequence ID" value="GGJ20353.1"/>
    <property type="molecule type" value="Genomic_DNA"/>
</dbReference>
<dbReference type="AlphaFoldDB" id="A0A917NR72"/>
<dbReference type="SUPFAM" id="SSF55681">
    <property type="entry name" value="Class II aaRS and biotin synthetases"/>
    <property type="match status" value="1"/>
</dbReference>
<dbReference type="RefSeq" id="WP_188967886.1">
    <property type="nucleotide sequence ID" value="NZ_BMKW01000007.1"/>
</dbReference>
<evidence type="ECO:0000256" key="2">
    <source>
        <dbReference type="ARBA" id="ARBA00023267"/>
    </source>
</evidence>
<reference evidence="6" key="1">
    <citation type="journal article" date="2014" name="Int. J. Syst. Evol. Microbiol.">
        <title>Complete genome sequence of Corynebacterium casei LMG S-19264T (=DSM 44701T), isolated from a smear-ripened cheese.</title>
        <authorList>
            <consortium name="US DOE Joint Genome Institute (JGI-PGF)"/>
            <person name="Walter F."/>
            <person name="Albersmeier A."/>
            <person name="Kalinowski J."/>
            <person name="Ruckert C."/>
        </authorList>
    </citation>
    <scope>NUCLEOTIDE SEQUENCE</scope>
    <source>
        <strain evidence="6">CGMCC 1.3617</strain>
    </source>
</reference>
<keyword evidence="1 6" id="KW-0436">Ligase</keyword>
<dbReference type="Proteomes" id="UP000661507">
    <property type="component" value="Unassembled WGS sequence"/>
</dbReference>
<evidence type="ECO:0000256" key="4">
    <source>
        <dbReference type="ARBA" id="ARBA00047846"/>
    </source>
</evidence>
<evidence type="ECO:0000256" key="1">
    <source>
        <dbReference type="ARBA" id="ARBA00022598"/>
    </source>
</evidence>
<gene>
    <name evidence="6" type="ORF">GCM10011320_29550</name>
</gene>
<dbReference type="NCBIfam" id="TIGR00121">
    <property type="entry name" value="birA_ligase"/>
    <property type="match status" value="1"/>
</dbReference>
<comment type="catalytic activity">
    <reaction evidence="4">
        <text>biotin + L-lysyl-[protein] + ATP = N(6)-biotinyl-L-lysyl-[protein] + AMP + diphosphate + H(+)</text>
        <dbReference type="Rhea" id="RHEA:11756"/>
        <dbReference type="Rhea" id="RHEA-COMP:9752"/>
        <dbReference type="Rhea" id="RHEA-COMP:10505"/>
        <dbReference type="ChEBI" id="CHEBI:15378"/>
        <dbReference type="ChEBI" id="CHEBI:29969"/>
        <dbReference type="ChEBI" id="CHEBI:30616"/>
        <dbReference type="ChEBI" id="CHEBI:33019"/>
        <dbReference type="ChEBI" id="CHEBI:57586"/>
        <dbReference type="ChEBI" id="CHEBI:83144"/>
        <dbReference type="ChEBI" id="CHEBI:456215"/>
        <dbReference type="EC" id="6.3.4.15"/>
    </reaction>
</comment>
<dbReference type="InterPro" id="IPR003142">
    <property type="entry name" value="BPL_C"/>
</dbReference>
<dbReference type="InterPro" id="IPR045864">
    <property type="entry name" value="aa-tRNA-synth_II/BPL/LPL"/>
</dbReference>
<dbReference type="GO" id="GO:0004077">
    <property type="term" value="F:biotin--[biotin carboxyl-carrier protein] ligase activity"/>
    <property type="evidence" value="ECO:0007669"/>
    <property type="project" value="UniProtKB-EC"/>
</dbReference>
<dbReference type="Pfam" id="PF02237">
    <property type="entry name" value="BPL_C"/>
    <property type="match status" value="1"/>
</dbReference>
<dbReference type="EC" id="6.3.4.15" evidence="3"/>
<evidence type="ECO:0000313" key="7">
    <source>
        <dbReference type="Proteomes" id="UP000661507"/>
    </source>
</evidence>
<dbReference type="GO" id="GO:0005737">
    <property type="term" value="C:cytoplasm"/>
    <property type="evidence" value="ECO:0007669"/>
    <property type="project" value="TreeGrafter"/>
</dbReference>
<proteinExistence type="predicted"/>
<evidence type="ECO:0000256" key="3">
    <source>
        <dbReference type="ARBA" id="ARBA00024227"/>
    </source>
</evidence>
<organism evidence="6 7">
    <name type="scientific">Neoroseomonas lacus</name>
    <dbReference type="NCBI Taxonomy" id="287609"/>
    <lineage>
        <taxon>Bacteria</taxon>
        <taxon>Pseudomonadati</taxon>
        <taxon>Pseudomonadota</taxon>
        <taxon>Alphaproteobacteria</taxon>
        <taxon>Acetobacterales</taxon>
        <taxon>Acetobacteraceae</taxon>
        <taxon>Neoroseomonas</taxon>
    </lineage>
</organism>
<comment type="caution">
    <text evidence="6">The sequence shown here is derived from an EMBL/GenBank/DDBJ whole genome shotgun (WGS) entry which is preliminary data.</text>
</comment>